<dbReference type="AlphaFoldDB" id="A0A0J1IQA5"/>
<proteinExistence type="predicted"/>
<dbReference type="InterPro" id="IPR013078">
    <property type="entry name" value="His_Pase_superF_clade-1"/>
</dbReference>
<dbReference type="GO" id="GO:0005737">
    <property type="term" value="C:cytoplasm"/>
    <property type="evidence" value="ECO:0007669"/>
    <property type="project" value="TreeGrafter"/>
</dbReference>
<evidence type="ECO:0000313" key="1">
    <source>
        <dbReference type="EMBL" id="KLV28142.1"/>
    </source>
</evidence>
<reference evidence="1 2" key="1">
    <citation type="submission" date="2015-05" db="EMBL/GenBank/DDBJ databases">
        <title>Whole genome sequence and identification of bacterial endophytes from Costus igneus.</title>
        <authorList>
            <person name="Lee Y.P."/>
            <person name="Gan H.M."/>
            <person name="Eng W."/>
            <person name="Wheatley M.S."/>
            <person name="Caraballo A."/>
            <person name="Polter S."/>
            <person name="Savka M.A."/>
            <person name="Hudson A.O."/>
        </authorList>
    </citation>
    <scope>NUCLEOTIDE SEQUENCE [LARGE SCALE GENOMIC DNA]</scope>
    <source>
        <strain evidence="1 2">RIT379</strain>
    </source>
</reference>
<organism evidence="1 2">
    <name type="scientific">Niallia circulans</name>
    <name type="common">Bacillus circulans</name>
    <dbReference type="NCBI Taxonomy" id="1397"/>
    <lineage>
        <taxon>Bacteria</taxon>
        <taxon>Bacillati</taxon>
        <taxon>Bacillota</taxon>
        <taxon>Bacilli</taxon>
        <taxon>Bacillales</taxon>
        <taxon>Bacillaceae</taxon>
        <taxon>Niallia</taxon>
    </lineage>
</organism>
<dbReference type="CDD" id="cd07067">
    <property type="entry name" value="HP_PGM_like"/>
    <property type="match status" value="1"/>
</dbReference>
<dbReference type="SMART" id="SM00855">
    <property type="entry name" value="PGAM"/>
    <property type="match status" value="1"/>
</dbReference>
<keyword evidence="2" id="KW-1185">Reference proteome</keyword>
<comment type="caution">
    <text evidence="1">The sequence shown here is derived from an EMBL/GenBank/DDBJ whole genome shotgun (WGS) entry which is preliminary data.</text>
</comment>
<dbReference type="PATRIC" id="fig|1397.4.peg.1960"/>
<dbReference type="EMBL" id="LDPH01000002">
    <property type="protein sequence ID" value="KLV28142.1"/>
    <property type="molecule type" value="Genomic_DNA"/>
</dbReference>
<dbReference type="PANTHER" id="PTHR48100">
    <property type="entry name" value="BROAD-SPECIFICITY PHOSPHATASE YOR283W-RELATED"/>
    <property type="match status" value="1"/>
</dbReference>
<dbReference type="InterPro" id="IPR050275">
    <property type="entry name" value="PGM_Phosphatase"/>
</dbReference>
<dbReference type="Pfam" id="PF00300">
    <property type="entry name" value="His_Phos_1"/>
    <property type="match status" value="1"/>
</dbReference>
<dbReference type="PANTHER" id="PTHR48100:SF59">
    <property type="entry name" value="ADENOSYLCOBALAMIN_ALPHA-RIBAZOLE PHOSPHATASE"/>
    <property type="match status" value="1"/>
</dbReference>
<dbReference type="SUPFAM" id="SSF53254">
    <property type="entry name" value="Phosphoglycerate mutase-like"/>
    <property type="match status" value="1"/>
</dbReference>
<dbReference type="RefSeq" id="WP_047940704.1">
    <property type="nucleotide sequence ID" value="NZ_JBANBP010000020.1"/>
</dbReference>
<dbReference type="GO" id="GO:0016791">
    <property type="term" value="F:phosphatase activity"/>
    <property type="evidence" value="ECO:0007669"/>
    <property type="project" value="TreeGrafter"/>
</dbReference>
<dbReference type="InterPro" id="IPR029033">
    <property type="entry name" value="His_PPase_superfam"/>
</dbReference>
<dbReference type="OrthoDB" id="2185101at2"/>
<dbReference type="Proteomes" id="UP000036045">
    <property type="component" value="Unassembled WGS sequence"/>
</dbReference>
<accession>A0A0J1IQA5</accession>
<gene>
    <name evidence="1" type="ORF">ABW02_03435</name>
</gene>
<evidence type="ECO:0000313" key="2">
    <source>
        <dbReference type="Proteomes" id="UP000036045"/>
    </source>
</evidence>
<sequence length="193" mass="22605">MNNLESRTTIYFVRHAHSIYSEDERGRPLSEKGSSDAKQVAKRMEKEAIDIVLSSPYKRAIQTIEGIAEYFQTDIKLISEFRERKLAKGSIPDFNTAIEKVWREETFFWDGGESNITAQQRGVQALFQILKQYENKKIVIGTHGNIMVLIMNYFSKDYDYSFWKNLEMPDIYKLIFKGNQLITVQRIWEDNNG</sequence>
<dbReference type="Gene3D" id="3.40.50.1240">
    <property type="entry name" value="Phosphoglycerate mutase-like"/>
    <property type="match status" value="1"/>
</dbReference>
<name>A0A0J1IQA5_NIACI</name>
<protein>
    <submittedName>
        <fullName evidence="1">Phosphoglycerate mutase</fullName>
    </submittedName>
</protein>